<dbReference type="AlphaFoldDB" id="A0A1I1RDE1"/>
<proteinExistence type="predicted"/>
<feature type="compositionally biased region" description="Polar residues" evidence="1">
    <location>
        <begin position="506"/>
        <end position="518"/>
    </location>
</feature>
<reference evidence="3 4" key="1">
    <citation type="submission" date="2016-10" db="EMBL/GenBank/DDBJ databases">
        <authorList>
            <person name="de Groot N.N."/>
        </authorList>
    </citation>
    <scope>NUCLEOTIDE SEQUENCE [LARGE SCALE GENOMIC DNA]</scope>
    <source>
        <strain evidence="3 4">DSM 26130</strain>
    </source>
</reference>
<dbReference type="Proteomes" id="UP000198598">
    <property type="component" value="Unassembled WGS sequence"/>
</dbReference>
<gene>
    <name evidence="3" type="ORF">SAMN05216167_104354</name>
</gene>
<keyword evidence="4" id="KW-1185">Reference proteome</keyword>
<dbReference type="EMBL" id="FOLQ01000004">
    <property type="protein sequence ID" value="SFD32406.1"/>
    <property type="molecule type" value="Genomic_DNA"/>
</dbReference>
<evidence type="ECO:0000256" key="2">
    <source>
        <dbReference type="SAM" id="Phobius"/>
    </source>
</evidence>
<name>A0A1I1RDE1_9BACT</name>
<protein>
    <submittedName>
        <fullName evidence="3">Uncharacterized protein</fullName>
    </submittedName>
</protein>
<keyword evidence="2" id="KW-1133">Transmembrane helix</keyword>
<keyword evidence="2" id="KW-0812">Transmembrane</keyword>
<sequence>MQSQISYVMNRIYYILYLLILSLLPYPTRAQLAQSLRVEIPSDPDESESFGVTPLGDKGLLMTIQKGTFYDRTPNQFNFQKYDVNFKLLWRKEFKQDIKFKPVLTYDTDQYVYHLFREYDTGRFQFLRLHLDDGAIETFEGDLLDQFDVKLFKVMGSQAYVGGYHHTRPVVMAFSFFDNSTKVLPGLYVNRMEISSLELDEARQEVNVLVHSLRRHCKFSIRTYNYDSKLLRTLDFDGAKNSLISGKLLPINEHESLLVGNYSTDCTPYSQGIYVTRIRQGESAEEAVNTIQYIEFSQLQNFFNYLKPHRQQKLLARAQKKKEEGKDYKFHYRLLVHDLQPTTDGLTLVAEVYYPQYRGAMTAYGGYLRGADRYDGFRYTHAFICGFDKQGKLLWDNCFPIKELLSSDLTEMVQVSHQGNRTVLAYPNDGEITTEVIQGSKVLKETEKFKLKTNSENEKVTFSAQDNLMAWYGQHFLACGFQKIAPSKSYASPREVFYLNKLTFSDDLSSSKSTGATTRKNDEPAR</sequence>
<evidence type="ECO:0000313" key="4">
    <source>
        <dbReference type="Proteomes" id="UP000198598"/>
    </source>
</evidence>
<keyword evidence="2" id="KW-0472">Membrane</keyword>
<feature type="region of interest" description="Disordered" evidence="1">
    <location>
        <begin position="506"/>
        <end position="526"/>
    </location>
</feature>
<accession>A0A1I1RDE1</accession>
<feature type="transmembrane region" description="Helical" evidence="2">
    <location>
        <begin position="12"/>
        <end position="28"/>
    </location>
</feature>
<organism evidence="3 4">
    <name type="scientific">Spirosoma endophyticum</name>
    <dbReference type="NCBI Taxonomy" id="662367"/>
    <lineage>
        <taxon>Bacteria</taxon>
        <taxon>Pseudomonadati</taxon>
        <taxon>Bacteroidota</taxon>
        <taxon>Cytophagia</taxon>
        <taxon>Cytophagales</taxon>
        <taxon>Cytophagaceae</taxon>
        <taxon>Spirosoma</taxon>
    </lineage>
</organism>
<evidence type="ECO:0000313" key="3">
    <source>
        <dbReference type="EMBL" id="SFD32406.1"/>
    </source>
</evidence>
<evidence type="ECO:0000256" key="1">
    <source>
        <dbReference type="SAM" id="MobiDB-lite"/>
    </source>
</evidence>
<dbReference type="STRING" id="662367.SAMN05216167_104354"/>